<dbReference type="Proteomes" id="UP001061862">
    <property type="component" value="Chromosome"/>
</dbReference>
<keyword evidence="1" id="KW-0145">Chemotaxis</keyword>
<sequence>MHTLRLALIAGGLWLVAFATALGLLPLLGWGVGWIGASVLAAALAFGGTVLAVALAAQREQAMLGAIALAAGLTERAAGPLAITDIVEKMNRRLEAAHHFKSGIAALHQCALVADDAGGIVVASAGLRALAPAAAGGGTLDGLFGSGYLKSGGGAPEQGMVVLGTKRFEVMRRPIAAGRFLLELIPAGCYIEDDDLDAYATAMAAGQTGFRFEADMAASNRALASLNRGIEALDEGIQQIDRVMAGDAGPMGVGALGRQARELADFIAAVESQLADAVEAREALEGKLGAVAQLIGAFENRAAQFAGFASGTADDLETGGQALQRGGELVRRARATERDARTLAGEAELAAARTHAAVGDIDQMTAEIDRMIAAIEDVSFRTNLLALNAAVEAARAGEKGAGFAVVADEVRMLAQLTNKSAKEIRSVVSRGRGQAETGLAHAQSLQKMIAALGGHLRNLSNETDTITATLDDGETAIKRLAGRMEAFDAVREQDAIPKQRLIA</sequence>
<dbReference type="Gene3D" id="1.10.287.950">
    <property type="entry name" value="Methyl-accepting chemotaxis protein"/>
    <property type="match status" value="1"/>
</dbReference>
<gene>
    <name evidence="6" type="ORF">N8A98_10685</name>
</gene>
<dbReference type="InterPro" id="IPR051310">
    <property type="entry name" value="MCP_chemotaxis"/>
</dbReference>
<reference evidence="6 7" key="1">
    <citation type="submission" date="2022-09" db="EMBL/GenBank/DDBJ databases">
        <title>Interaction between co-microsymbionts with complementary sets of symbiotic genes in legume-rhizobium systems.</title>
        <authorList>
            <person name="Safronova V."/>
            <person name="Sazanova A."/>
            <person name="Afonin A."/>
            <person name="Chirak E."/>
        </authorList>
    </citation>
    <scope>NUCLEOTIDE SEQUENCE [LARGE SCALE GENOMIC DNA]</scope>
    <source>
        <strain evidence="6 7">A18/4-1</strain>
    </source>
</reference>
<evidence type="ECO:0000259" key="5">
    <source>
        <dbReference type="PROSITE" id="PS50111"/>
    </source>
</evidence>
<name>A0ABY6CHB9_9HYPH</name>
<keyword evidence="3" id="KW-0807">Transducer</keyword>
<dbReference type="Pfam" id="PF00015">
    <property type="entry name" value="MCPsignal"/>
    <property type="match status" value="1"/>
</dbReference>
<keyword evidence="4" id="KW-0812">Transmembrane</keyword>
<dbReference type="SUPFAM" id="SSF58104">
    <property type="entry name" value="Methyl-accepting chemotaxis protein (MCP) signaling domain"/>
    <property type="match status" value="1"/>
</dbReference>
<evidence type="ECO:0000256" key="1">
    <source>
        <dbReference type="ARBA" id="ARBA00022500"/>
    </source>
</evidence>
<dbReference type="RefSeq" id="WP_262171245.1">
    <property type="nucleotide sequence ID" value="NZ_CP104965.1"/>
</dbReference>
<dbReference type="InterPro" id="IPR004089">
    <property type="entry name" value="MCPsignal_dom"/>
</dbReference>
<keyword evidence="4" id="KW-0472">Membrane</keyword>
<dbReference type="EMBL" id="CP104965">
    <property type="protein sequence ID" value="UXN71610.1"/>
    <property type="molecule type" value="Genomic_DNA"/>
</dbReference>
<evidence type="ECO:0000313" key="7">
    <source>
        <dbReference type="Proteomes" id="UP001061862"/>
    </source>
</evidence>
<feature type="domain" description="Methyl-accepting transducer" evidence="5">
    <location>
        <begin position="280"/>
        <end position="503"/>
    </location>
</feature>
<dbReference type="SMART" id="SM00283">
    <property type="entry name" value="MA"/>
    <property type="match status" value="1"/>
</dbReference>
<keyword evidence="4" id="KW-1133">Transmembrane helix</keyword>
<protein>
    <submittedName>
        <fullName evidence="6">Methyl-accepting chemotaxis protein</fullName>
    </submittedName>
</protein>
<evidence type="ECO:0000313" key="6">
    <source>
        <dbReference type="EMBL" id="UXN71610.1"/>
    </source>
</evidence>
<proteinExistence type="inferred from homology"/>
<dbReference type="PROSITE" id="PS50111">
    <property type="entry name" value="CHEMOTAXIS_TRANSDUC_2"/>
    <property type="match status" value="1"/>
</dbReference>
<accession>A0ABY6CHB9</accession>
<organism evidence="6 7">
    <name type="scientific">Devosia neptuniae</name>
    <dbReference type="NCBI Taxonomy" id="191302"/>
    <lineage>
        <taxon>Bacteria</taxon>
        <taxon>Pseudomonadati</taxon>
        <taxon>Pseudomonadota</taxon>
        <taxon>Alphaproteobacteria</taxon>
        <taxon>Hyphomicrobiales</taxon>
        <taxon>Devosiaceae</taxon>
        <taxon>Devosia</taxon>
    </lineage>
</organism>
<feature type="transmembrane region" description="Helical" evidence="4">
    <location>
        <begin position="33"/>
        <end position="57"/>
    </location>
</feature>
<dbReference type="PANTHER" id="PTHR43531">
    <property type="entry name" value="PROTEIN ICFG"/>
    <property type="match status" value="1"/>
</dbReference>
<evidence type="ECO:0000256" key="4">
    <source>
        <dbReference type="SAM" id="Phobius"/>
    </source>
</evidence>
<comment type="similarity">
    <text evidence="2">Belongs to the methyl-accepting chemotaxis (MCP) protein family.</text>
</comment>
<evidence type="ECO:0000256" key="2">
    <source>
        <dbReference type="ARBA" id="ARBA00029447"/>
    </source>
</evidence>
<evidence type="ECO:0000256" key="3">
    <source>
        <dbReference type="PROSITE-ProRule" id="PRU00284"/>
    </source>
</evidence>
<dbReference type="PANTHER" id="PTHR43531:SF11">
    <property type="entry name" value="METHYL-ACCEPTING CHEMOTAXIS PROTEIN 3"/>
    <property type="match status" value="1"/>
</dbReference>
<keyword evidence="7" id="KW-1185">Reference proteome</keyword>